<dbReference type="PANTHER" id="PTHR45685:SF1">
    <property type="entry name" value="HELICASE SRCAP"/>
    <property type="match status" value="1"/>
</dbReference>
<accession>A0A2A2LPG6</accession>
<dbReference type="Gene3D" id="1.20.120.850">
    <property type="entry name" value="SWI2/SNF2 ATPases, N-terminal domain"/>
    <property type="match status" value="1"/>
</dbReference>
<keyword evidence="8" id="KW-0238">DNA-binding</keyword>
<feature type="domain" description="Helicase C-terminal" evidence="12">
    <location>
        <begin position="1375"/>
        <end position="1521"/>
    </location>
</feature>
<keyword evidence="5" id="KW-0347">Helicase</keyword>
<evidence type="ECO:0000256" key="10">
    <source>
        <dbReference type="SAM" id="MobiDB-lite"/>
    </source>
</evidence>
<dbReference type="InterPro" id="IPR000330">
    <property type="entry name" value="SNF2_N"/>
</dbReference>
<dbReference type="InterPro" id="IPR038718">
    <property type="entry name" value="SNF2-like_sf"/>
</dbReference>
<evidence type="ECO:0000256" key="5">
    <source>
        <dbReference type="ARBA" id="ARBA00022806"/>
    </source>
</evidence>
<feature type="region of interest" description="Disordered" evidence="10">
    <location>
        <begin position="1087"/>
        <end position="1125"/>
    </location>
</feature>
<dbReference type="OrthoDB" id="448448at2759"/>
<dbReference type="EMBL" id="LIAE01006535">
    <property type="protein sequence ID" value="PAV88040.1"/>
    <property type="molecule type" value="Genomic_DNA"/>
</dbReference>
<dbReference type="GO" id="GO:0016887">
    <property type="term" value="F:ATP hydrolysis activity"/>
    <property type="evidence" value="ECO:0007669"/>
    <property type="project" value="TreeGrafter"/>
</dbReference>
<dbReference type="FunFam" id="1.20.120.850:FF:000024">
    <property type="entry name" value="Helicase ssl-1"/>
    <property type="match status" value="1"/>
</dbReference>
<evidence type="ECO:0000259" key="13">
    <source>
        <dbReference type="PROSITE" id="PS51204"/>
    </source>
</evidence>
<feature type="region of interest" description="Disordered" evidence="10">
    <location>
        <begin position="345"/>
        <end position="402"/>
    </location>
</feature>
<dbReference type="InterPro" id="IPR014012">
    <property type="entry name" value="HSA_dom"/>
</dbReference>
<feature type="compositionally biased region" description="Basic and acidic residues" evidence="10">
    <location>
        <begin position="380"/>
        <end position="392"/>
    </location>
</feature>
<feature type="domain" description="Helicase ATP-binding" evidence="11">
    <location>
        <begin position="587"/>
        <end position="752"/>
    </location>
</feature>
<dbReference type="PANTHER" id="PTHR45685">
    <property type="entry name" value="HELICASE SRCAP-RELATED"/>
    <property type="match status" value="1"/>
</dbReference>
<evidence type="ECO:0000313" key="15">
    <source>
        <dbReference type="Proteomes" id="UP000218231"/>
    </source>
</evidence>
<dbReference type="PROSITE" id="PS51192">
    <property type="entry name" value="HELICASE_ATP_BIND_1"/>
    <property type="match status" value="1"/>
</dbReference>
<feature type="region of interest" description="Disordered" evidence="10">
    <location>
        <begin position="1720"/>
        <end position="1902"/>
    </location>
</feature>
<keyword evidence="4" id="KW-0378">Hydrolase</keyword>
<dbReference type="SUPFAM" id="SSF52540">
    <property type="entry name" value="P-loop containing nucleoside triphosphate hydrolases"/>
    <property type="match status" value="2"/>
</dbReference>
<feature type="compositionally biased region" description="Polar residues" evidence="10">
    <location>
        <begin position="1089"/>
        <end position="1125"/>
    </location>
</feature>
<feature type="compositionally biased region" description="Low complexity" evidence="10">
    <location>
        <begin position="1826"/>
        <end position="1845"/>
    </location>
</feature>
<evidence type="ECO:0000256" key="1">
    <source>
        <dbReference type="ARBA" id="ARBA00004123"/>
    </source>
</evidence>
<keyword evidence="3" id="KW-0547">Nucleotide-binding</keyword>
<feature type="domain" description="HSA" evidence="13">
    <location>
        <begin position="219"/>
        <end position="291"/>
    </location>
</feature>
<dbReference type="STRING" id="2018661.A0A2A2LPG6"/>
<feature type="compositionally biased region" description="Low complexity" evidence="10">
    <location>
        <begin position="1697"/>
        <end position="1712"/>
    </location>
</feature>
<dbReference type="FunFam" id="3.40.50.10810:FF:000005">
    <property type="entry name" value="Photoperiod-independent early flowering 1"/>
    <property type="match status" value="1"/>
</dbReference>
<dbReference type="InterPro" id="IPR049730">
    <property type="entry name" value="SNF2/RAD54-like_C"/>
</dbReference>
<comment type="similarity">
    <text evidence="2">Belongs to the SNF2/RAD54 helicase family. SWR1 subfamily.</text>
</comment>
<evidence type="ECO:0000256" key="9">
    <source>
        <dbReference type="ARBA" id="ARBA00023242"/>
    </source>
</evidence>
<feature type="region of interest" description="Disordered" evidence="10">
    <location>
        <begin position="1693"/>
        <end position="1712"/>
    </location>
</feature>
<feature type="compositionally biased region" description="Basic and acidic residues" evidence="10">
    <location>
        <begin position="471"/>
        <end position="480"/>
    </location>
</feature>
<dbReference type="GO" id="GO:0006338">
    <property type="term" value="P:chromatin remodeling"/>
    <property type="evidence" value="ECO:0007669"/>
    <property type="project" value="TreeGrafter"/>
</dbReference>
<feature type="compositionally biased region" description="Polar residues" evidence="10">
    <location>
        <begin position="1860"/>
        <end position="1871"/>
    </location>
</feature>
<proteinExistence type="inferred from homology"/>
<dbReference type="Pfam" id="PF07529">
    <property type="entry name" value="HSA"/>
    <property type="match status" value="1"/>
</dbReference>
<dbReference type="InterPro" id="IPR027417">
    <property type="entry name" value="P-loop_NTPase"/>
</dbReference>
<sequence length="1902" mass="213330">MSQPNSSTRTSPRKRPTSSRNEQEEHEKAEAISAESSTRRSRPIERADVRQKAEEVKCRLLGQIRAIRDRSENGLRRRFGYHLQGRSGQSSSNSESTEKVAENLTELNYFVEKLEKDKMDDIVLEDLIKNNKYSSTNIYQPPVKKKAGKSPAGSPRKTFDPIVVKVEEPTSAPATGLPSTTSHSLLIENNCQRELKQENQILSRIAELRRQGLWSSSRLPLCVEPPRSKTHWDFLLEEMKWMATDFRNERNIKKTFARKIASAIAKQKKDSEMDVERAEQKAVKEGKRIAGAIAKMVDEFWRNVDKVVEYRAQEIIKSRKRKAQAQHLEFIVGEATKLSSLVQEGLTADRTSKTPSVASKDDLDDGEFDVSDTGSDDESTIAKEEKAMKDEDVTNEIKSLEKEADQDFDDLFASLPPEYLESLGIKLPPSGPSTSKPGTSRVDDDEASRDAESGPSTPKRRKTSTSSSAEKASKENKEETMEVDETAQNSTATGTSGSPDKDESQAPLPNSEGNGDGRGILENVNYDKLNSKDKDDRKKELDNIAEEALKFQPKGYTLDTTQVKTQVPFLIRGTLREYQMVGLDWLVTLYENNLNGILADEMGLGKTIQTIALLAHLACSERIWGPHLIVVPTSVILNWEMELKKWCPALKILTYFGGLKERQEKRKGWNRPHAFHVCITSYKTVTTDIRSFKMKAWQYLILDEAQNIKNWKSQRWQALLNVRARRRLLLTGTPLQNSLMELWSLLHFLMPAVFGSHDDFKDWFSNPLTGMMDGSVEYSQTLVDQLHKVLRPFILRRLKCEVEKQLPEKTEKVIKCPLSKRQRYLYDDFMSRRSTKENLKTGNMVSVLNIVMQLRKCCNHPNLFEPRPVVAPFILQPRQVVYPAMVMNLCKEEDETDETKKLIPEGLMIARRYTGWTPNTPYRRSAPLIEELEQWHENAKPPKVDGFRFQRPALDKDRKQQPSTSQAPAVVDISSAELERAGFGENEMFLVVKEGDDLESLLSNSEGAPVPMRVRVENGRVVLDNTAEVQTPMGKTRLCQEVTGQNGEKTLREVSGGVGTSKTTLEQQAAQKVADPHVDGVPAAALLGNLNTTPPVGASPSSQRASGAAPSTSQAPLPPNSSQSYPQIVTYKSLMQQQKQLQLAAHPSLRSQIMKHDNQPANPATPQKGGFHDRMTNGGTRDNIHNADYLFSPPLKRHKRSVSPLVKGEYSEYVPDYVLKNLSDERRKRLEIVQDRFQTIGQTAPIIPNQLLDVLQREFCLVKRSDPGKFVRNIFAAKQKEEVGEKLAENAEWIAKRFTLFINVAECDAPRLQATSGGRKAFFKSADSELELASRKTLETEQPLTDAVLLARKLQFPELRLIEYDCGKLQVMSSLLRELYLYKHRCLIFTQMSRMLDVLQAFLSYHGYQYFRLDGTTGVEQRQAMMERFNADPKIFCFIMSTRAGGIGVNLTGADTVIFYDSDWNYTMDAQAQDRCHRIGQTRNVTIYRLISEKTIEENILKKAMQKRKLGEVAIDEAGFTPEFFKKTDNIRDLFAGEEAVADIVAPVEAPRDQRELEKAMASLEDEQDVAATKIATAEAGADKAEFDEAAKAAPVSLLGSIDEAADEKYIELINQLKPIERYAINCLEAEYKPEFEEDLRETEALIDQQKEEWVRSHEKAIEDIESVDDEKPDNIEDNLYIGGTLLDEVRNKSSLKKPPNSSASQKPLRVSSRRALLDSLSATKPSPPQKSEKSAPKVSITPKSKPPTPVNLTSSTPKSEFKKPTLTPNLSQKKPLKNVGGAPKGSPIVTPPRSSFGRQIKASSRLKETSPPPGLAGLVARLHRSTSGSTSSATSPTTMPTSGTLKLPTTPSDVIVQSPRRSVTFANPPTSAVKKIDKEESEKPKGRGRPPKKSNSLGRST</sequence>
<feature type="compositionally biased region" description="Basic and acidic residues" evidence="10">
    <location>
        <begin position="1875"/>
        <end position="1886"/>
    </location>
</feature>
<dbReference type="GO" id="GO:0000812">
    <property type="term" value="C:Swr1 complex"/>
    <property type="evidence" value="ECO:0007669"/>
    <property type="project" value="TreeGrafter"/>
</dbReference>
<feature type="compositionally biased region" description="Polar residues" evidence="10">
    <location>
        <begin position="486"/>
        <end position="498"/>
    </location>
</feature>
<evidence type="ECO:0000259" key="12">
    <source>
        <dbReference type="PROSITE" id="PS51194"/>
    </source>
</evidence>
<dbReference type="Pfam" id="PF00176">
    <property type="entry name" value="SNF2-rel_dom"/>
    <property type="match status" value="1"/>
</dbReference>
<dbReference type="SMART" id="SM00573">
    <property type="entry name" value="HSA"/>
    <property type="match status" value="1"/>
</dbReference>
<feature type="compositionally biased region" description="Acidic residues" evidence="10">
    <location>
        <begin position="362"/>
        <end position="379"/>
    </location>
</feature>
<dbReference type="Proteomes" id="UP000218231">
    <property type="component" value="Unassembled WGS sequence"/>
</dbReference>
<dbReference type="InterPro" id="IPR050520">
    <property type="entry name" value="INO80/SWR1_helicase"/>
</dbReference>
<organism evidence="14 15">
    <name type="scientific">Diploscapter pachys</name>
    <dbReference type="NCBI Taxonomy" id="2018661"/>
    <lineage>
        <taxon>Eukaryota</taxon>
        <taxon>Metazoa</taxon>
        <taxon>Ecdysozoa</taxon>
        <taxon>Nematoda</taxon>
        <taxon>Chromadorea</taxon>
        <taxon>Rhabditida</taxon>
        <taxon>Rhabditina</taxon>
        <taxon>Rhabditomorpha</taxon>
        <taxon>Rhabditoidea</taxon>
        <taxon>Rhabditidae</taxon>
        <taxon>Diploscapter</taxon>
    </lineage>
</organism>
<dbReference type="CDD" id="cd18003">
    <property type="entry name" value="DEXQc_SRCAP"/>
    <property type="match status" value="1"/>
</dbReference>
<keyword evidence="15" id="KW-1185">Reference proteome</keyword>
<feature type="region of interest" description="Disordered" evidence="10">
    <location>
        <begin position="1157"/>
        <end position="1178"/>
    </location>
</feature>
<comment type="subcellular location">
    <subcellularLocation>
        <location evidence="1">Nucleus</location>
    </subcellularLocation>
</comment>
<feature type="compositionally biased region" description="Low complexity" evidence="10">
    <location>
        <begin position="1"/>
        <end position="10"/>
    </location>
</feature>
<evidence type="ECO:0000256" key="8">
    <source>
        <dbReference type="ARBA" id="ARBA00023125"/>
    </source>
</evidence>
<keyword evidence="6" id="KW-0067">ATP-binding</keyword>
<keyword evidence="7" id="KW-0156">Chromatin regulator</keyword>
<gene>
    <name evidence="14" type="ORF">WR25_20292</name>
</gene>
<dbReference type="CDD" id="cd18793">
    <property type="entry name" value="SF2_C_SNF"/>
    <property type="match status" value="1"/>
</dbReference>
<dbReference type="GO" id="GO:0005524">
    <property type="term" value="F:ATP binding"/>
    <property type="evidence" value="ECO:0007669"/>
    <property type="project" value="UniProtKB-KW"/>
</dbReference>
<comment type="caution">
    <text evidence="14">The sequence shown here is derived from an EMBL/GenBank/DDBJ whole genome shotgun (WGS) entry which is preliminary data.</text>
</comment>
<protein>
    <submittedName>
        <fullName evidence="14">Uncharacterized protein</fullName>
    </submittedName>
</protein>
<name>A0A2A2LPG6_9BILA</name>
<evidence type="ECO:0000256" key="2">
    <source>
        <dbReference type="ARBA" id="ARBA00009220"/>
    </source>
</evidence>
<dbReference type="GO" id="GO:0004386">
    <property type="term" value="F:helicase activity"/>
    <property type="evidence" value="ECO:0007669"/>
    <property type="project" value="UniProtKB-KW"/>
</dbReference>
<evidence type="ECO:0000313" key="14">
    <source>
        <dbReference type="EMBL" id="PAV88040.1"/>
    </source>
</evidence>
<dbReference type="GO" id="GO:0003677">
    <property type="term" value="F:DNA binding"/>
    <property type="evidence" value="ECO:0007669"/>
    <property type="project" value="UniProtKB-KW"/>
</dbReference>
<dbReference type="InterPro" id="IPR001650">
    <property type="entry name" value="Helicase_C-like"/>
</dbReference>
<dbReference type="Gene3D" id="3.40.50.300">
    <property type="entry name" value="P-loop containing nucleotide triphosphate hydrolases"/>
    <property type="match status" value="1"/>
</dbReference>
<evidence type="ECO:0000256" key="4">
    <source>
        <dbReference type="ARBA" id="ARBA00022801"/>
    </source>
</evidence>
<reference evidence="14 15" key="1">
    <citation type="journal article" date="2017" name="Curr. Biol.">
        <title>Genome architecture and evolution of a unichromosomal asexual nematode.</title>
        <authorList>
            <person name="Fradin H."/>
            <person name="Zegar C."/>
            <person name="Gutwein M."/>
            <person name="Lucas J."/>
            <person name="Kovtun M."/>
            <person name="Corcoran D."/>
            <person name="Baugh L.R."/>
            <person name="Kiontke K."/>
            <person name="Gunsalus K."/>
            <person name="Fitch D.H."/>
            <person name="Piano F."/>
        </authorList>
    </citation>
    <scope>NUCLEOTIDE SEQUENCE [LARGE SCALE GENOMIC DNA]</scope>
    <source>
        <strain evidence="14">PF1309</strain>
    </source>
</reference>
<dbReference type="PROSITE" id="PS51204">
    <property type="entry name" value="HSA"/>
    <property type="match status" value="1"/>
</dbReference>
<dbReference type="SMART" id="SM00490">
    <property type="entry name" value="HELICc"/>
    <property type="match status" value="1"/>
</dbReference>
<feature type="compositionally biased region" description="Basic and acidic residues" evidence="10">
    <location>
        <begin position="42"/>
        <end position="53"/>
    </location>
</feature>
<dbReference type="Pfam" id="PF00271">
    <property type="entry name" value="Helicase_C"/>
    <property type="match status" value="1"/>
</dbReference>
<evidence type="ECO:0000256" key="3">
    <source>
        <dbReference type="ARBA" id="ARBA00022741"/>
    </source>
</evidence>
<evidence type="ECO:0000256" key="6">
    <source>
        <dbReference type="ARBA" id="ARBA00022840"/>
    </source>
</evidence>
<dbReference type="SMART" id="SM00487">
    <property type="entry name" value="DEXDc"/>
    <property type="match status" value="1"/>
</dbReference>
<evidence type="ECO:0000256" key="7">
    <source>
        <dbReference type="ARBA" id="ARBA00022853"/>
    </source>
</evidence>
<keyword evidence="9" id="KW-0539">Nucleus</keyword>
<dbReference type="PROSITE" id="PS51194">
    <property type="entry name" value="HELICASE_CTER"/>
    <property type="match status" value="1"/>
</dbReference>
<dbReference type="GO" id="GO:0042393">
    <property type="term" value="F:histone binding"/>
    <property type="evidence" value="ECO:0007669"/>
    <property type="project" value="TreeGrafter"/>
</dbReference>
<feature type="compositionally biased region" description="Basic and acidic residues" evidence="10">
    <location>
        <begin position="21"/>
        <end position="30"/>
    </location>
</feature>
<dbReference type="FunFam" id="3.40.50.300:FF:001674">
    <property type="entry name" value="E1A-binding protein p400 isoform X7"/>
    <property type="match status" value="1"/>
</dbReference>
<feature type="region of interest" description="Disordered" evidence="10">
    <location>
        <begin position="1"/>
        <end position="53"/>
    </location>
</feature>
<feature type="region of interest" description="Disordered" evidence="10">
    <location>
        <begin position="422"/>
        <end position="537"/>
    </location>
</feature>
<dbReference type="Gene3D" id="3.40.50.10810">
    <property type="entry name" value="Tandem AAA-ATPase domain"/>
    <property type="match status" value="1"/>
</dbReference>
<evidence type="ECO:0000259" key="11">
    <source>
        <dbReference type="PROSITE" id="PS51192"/>
    </source>
</evidence>
<dbReference type="InterPro" id="IPR014001">
    <property type="entry name" value="Helicase_ATP-bd"/>
</dbReference>